<dbReference type="AlphaFoldDB" id="A0A183JEE1"/>
<gene>
    <name evidence="1" type="ORF">SCUD_LOCUS1054</name>
</gene>
<dbReference type="EMBL" id="UZAK01000807">
    <property type="protein sequence ID" value="VDO65279.1"/>
    <property type="molecule type" value="Genomic_DNA"/>
</dbReference>
<dbReference type="WBParaSite" id="SCUD_0000105301-mRNA-1">
    <property type="protein sequence ID" value="SCUD_0000105301-mRNA-1"/>
    <property type="gene ID" value="SCUD_0000105301"/>
</dbReference>
<keyword evidence="2" id="KW-1185">Reference proteome</keyword>
<evidence type="ECO:0000313" key="3">
    <source>
        <dbReference type="WBParaSite" id="SCUD_0000105301-mRNA-1"/>
    </source>
</evidence>
<name>A0A183JEE1_9TREM</name>
<protein>
    <submittedName>
        <fullName evidence="3">Ovule protein</fullName>
    </submittedName>
</protein>
<proteinExistence type="predicted"/>
<dbReference type="Proteomes" id="UP000279833">
    <property type="component" value="Unassembled WGS sequence"/>
</dbReference>
<reference evidence="1 2" key="2">
    <citation type="submission" date="2018-11" db="EMBL/GenBank/DDBJ databases">
        <authorList>
            <consortium name="Pathogen Informatics"/>
        </authorList>
    </citation>
    <scope>NUCLEOTIDE SEQUENCE [LARGE SCALE GENOMIC DNA]</scope>
    <source>
        <strain evidence="1">Dakar</strain>
        <strain evidence="2">Dakar, Senegal</strain>
    </source>
</reference>
<reference evidence="3" key="1">
    <citation type="submission" date="2016-06" db="UniProtKB">
        <authorList>
            <consortium name="WormBaseParasite"/>
        </authorList>
    </citation>
    <scope>IDENTIFICATION</scope>
</reference>
<sequence>MESSLTRVSSYLGLVKWMYLHPRVDVHFGTRTQYRSLQTPYLELVSWMYLHLRIDVHSRTRTQYCLLQTPSHYSLIY</sequence>
<accession>A0A183JEE1</accession>
<evidence type="ECO:0000313" key="2">
    <source>
        <dbReference type="Proteomes" id="UP000279833"/>
    </source>
</evidence>
<organism evidence="3">
    <name type="scientific">Schistosoma curassoni</name>
    <dbReference type="NCBI Taxonomy" id="6186"/>
    <lineage>
        <taxon>Eukaryota</taxon>
        <taxon>Metazoa</taxon>
        <taxon>Spiralia</taxon>
        <taxon>Lophotrochozoa</taxon>
        <taxon>Platyhelminthes</taxon>
        <taxon>Trematoda</taxon>
        <taxon>Digenea</taxon>
        <taxon>Strigeidida</taxon>
        <taxon>Schistosomatoidea</taxon>
        <taxon>Schistosomatidae</taxon>
        <taxon>Schistosoma</taxon>
    </lineage>
</organism>
<evidence type="ECO:0000313" key="1">
    <source>
        <dbReference type="EMBL" id="VDO65279.1"/>
    </source>
</evidence>